<dbReference type="PROSITE" id="PS51178">
    <property type="entry name" value="PASTA"/>
    <property type="match status" value="1"/>
</dbReference>
<evidence type="ECO:0000256" key="1">
    <source>
        <dbReference type="SAM" id="MobiDB-lite"/>
    </source>
</evidence>
<accession>A0ABV9HJV3</accession>
<dbReference type="Pfam" id="PF03793">
    <property type="entry name" value="PASTA"/>
    <property type="match status" value="1"/>
</dbReference>
<organism evidence="3 4">
    <name type="scientific">Promicromonospora alba</name>
    <dbReference type="NCBI Taxonomy" id="1616110"/>
    <lineage>
        <taxon>Bacteria</taxon>
        <taxon>Bacillati</taxon>
        <taxon>Actinomycetota</taxon>
        <taxon>Actinomycetes</taxon>
        <taxon>Micrococcales</taxon>
        <taxon>Promicromonosporaceae</taxon>
        <taxon>Promicromonospora</taxon>
    </lineage>
</organism>
<comment type="caution">
    <text evidence="3">The sequence shown here is derived from an EMBL/GenBank/DDBJ whole genome shotgun (WGS) entry which is preliminary data.</text>
</comment>
<evidence type="ECO:0000259" key="2">
    <source>
        <dbReference type="PROSITE" id="PS51178"/>
    </source>
</evidence>
<dbReference type="InterPro" id="IPR005543">
    <property type="entry name" value="PASTA_dom"/>
</dbReference>
<protein>
    <submittedName>
        <fullName evidence="3">PASTA domain-containing protein</fullName>
    </submittedName>
</protein>
<feature type="domain" description="PASTA" evidence="2">
    <location>
        <begin position="311"/>
        <end position="376"/>
    </location>
</feature>
<reference evidence="4" key="1">
    <citation type="journal article" date="2019" name="Int. J. Syst. Evol. Microbiol.">
        <title>The Global Catalogue of Microorganisms (GCM) 10K type strain sequencing project: providing services to taxonomists for standard genome sequencing and annotation.</title>
        <authorList>
            <consortium name="The Broad Institute Genomics Platform"/>
            <consortium name="The Broad Institute Genome Sequencing Center for Infectious Disease"/>
            <person name="Wu L."/>
            <person name="Ma J."/>
        </authorList>
    </citation>
    <scope>NUCLEOTIDE SEQUENCE [LARGE SCALE GENOMIC DNA]</scope>
    <source>
        <strain evidence="4">CCUG 42722</strain>
    </source>
</reference>
<proteinExistence type="predicted"/>
<evidence type="ECO:0000313" key="3">
    <source>
        <dbReference type="EMBL" id="MFC4629554.1"/>
    </source>
</evidence>
<evidence type="ECO:0000313" key="4">
    <source>
        <dbReference type="Proteomes" id="UP001596011"/>
    </source>
</evidence>
<dbReference type="RefSeq" id="WP_377136589.1">
    <property type="nucleotide sequence ID" value="NZ_JBHSFI010000004.1"/>
</dbReference>
<dbReference type="CDD" id="cd06577">
    <property type="entry name" value="PASTA_pknB"/>
    <property type="match status" value="1"/>
</dbReference>
<dbReference type="Gene3D" id="3.30.10.20">
    <property type="match status" value="1"/>
</dbReference>
<dbReference type="Proteomes" id="UP001596011">
    <property type="component" value="Unassembled WGS sequence"/>
</dbReference>
<sequence length="378" mass="39965">MNDDEQFAQSLRTQATRVAPQIDVDVTRVVPAARRRRAARVGGVTLAMGLALGGGAWAATTMEPPGTALPGGSMAMAVEPSPEPSGPPVTSSEGDRLTDAPDNLPGGPVVPPEDWRDATYFHVVTRNESAKQGEEVDGYTPLGIERWYGDGVNFELRSSGPALRDVTGYLGMEGAEPISFTWAEIAALPTEPAALHDALLDTFEPTGMAEDAALNGTARLITDAPAPPEVRAAAWELLTSLSAVDVEQDVQDSEGRTGTAATFELWDRTTTVIYDEGQNLPLESEESIGKMHSLETFLRTEFVPLPDEVADSAIEIPDFTGMTREDAEVACLAKHLACTFEDTESDTVPAGTVVSSDPQAGALVSWGAPVTLLLSTGS</sequence>
<dbReference type="EMBL" id="JBHSFI010000004">
    <property type="protein sequence ID" value="MFC4629554.1"/>
    <property type="molecule type" value="Genomic_DNA"/>
</dbReference>
<keyword evidence="4" id="KW-1185">Reference proteome</keyword>
<gene>
    <name evidence="3" type="ORF">ACFO6V_15010</name>
</gene>
<dbReference type="SMART" id="SM00740">
    <property type="entry name" value="PASTA"/>
    <property type="match status" value="1"/>
</dbReference>
<name>A0ABV9HJV3_9MICO</name>
<feature type="region of interest" description="Disordered" evidence="1">
    <location>
        <begin position="63"/>
        <end position="112"/>
    </location>
</feature>